<proteinExistence type="predicted"/>
<keyword evidence="2" id="KW-1185">Reference proteome</keyword>
<evidence type="ECO:0000313" key="1">
    <source>
        <dbReference type="EMBL" id="KAI7987483.1"/>
    </source>
</evidence>
<evidence type="ECO:0000313" key="2">
    <source>
        <dbReference type="Proteomes" id="UP001060215"/>
    </source>
</evidence>
<protein>
    <submittedName>
        <fullName evidence="1">Uncharacterized protein</fullName>
    </submittedName>
</protein>
<dbReference type="Proteomes" id="UP001060215">
    <property type="component" value="Chromosome 14"/>
</dbReference>
<dbReference type="EMBL" id="CM045771">
    <property type="protein sequence ID" value="KAI7987483.1"/>
    <property type="molecule type" value="Genomic_DNA"/>
</dbReference>
<accession>A0ACC0FFZ9</accession>
<organism evidence="1 2">
    <name type="scientific">Camellia lanceoleosa</name>
    <dbReference type="NCBI Taxonomy" id="1840588"/>
    <lineage>
        <taxon>Eukaryota</taxon>
        <taxon>Viridiplantae</taxon>
        <taxon>Streptophyta</taxon>
        <taxon>Embryophyta</taxon>
        <taxon>Tracheophyta</taxon>
        <taxon>Spermatophyta</taxon>
        <taxon>Magnoliopsida</taxon>
        <taxon>eudicotyledons</taxon>
        <taxon>Gunneridae</taxon>
        <taxon>Pentapetalae</taxon>
        <taxon>asterids</taxon>
        <taxon>Ericales</taxon>
        <taxon>Theaceae</taxon>
        <taxon>Camellia</taxon>
    </lineage>
</organism>
<sequence length="91" mass="10082">MLNPGKPSFTPKKGKASVVMFVGLQGVLIFSDDAGFYYFYSVLCFTSLVSYFEQDGSGKTTTCTKYAYYHQKKGWKPALGCADTFRAGVFD</sequence>
<reference evidence="1 2" key="1">
    <citation type="journal article" date="2022" name="Plant J.">
        <title>Chromosome-level genome of Camellia lanceoleosa provides a valuable resource for understanding genome evolution and self-incompatibility.</title>
        <authorList>
            <person name="Gong W."/>
            <person name="Xiao S."/>
            <person name="Wang L."/>
            <person name="Liao Z."/>
            <person name="Chang Y."/>
            <person name="Mo W."/>
            <person name="Hu G."/>
            <person name="Li W."/>
            <person name="Zhao G."/>
            <person name="Zhu H."/>
            <person name="Hu X."/>
            <person name="Ji K."/>
            <person name="Xiang X."/>
            <person name="Song Q."/>
            <person name="Yuan D."/>
            <person name="Jin S."/>
            <person name="Zhang L."/>
        </authorList>
    </citation>
    <scope>NUCLEOTIDE SEQUENCE [LARGE SCALE GENOMIC DNA]</scope>
    <source>
        <strain evidence="1">SQ_2022a</strain>
    </source>
</reference>
<gene>
    <name evidence="1" type="ORF">LOK49_LG13G01651</name>
</gene>
<name>A0ACC0FFZ9_9ERIC</name>
<comment type="caution">
    <text evidence="1">The sequence shown here is derived from an EMBL/GenBank/DDBJ whole genome shotgun (WGS) entry which is preliminary data.</text>
</comment>